<keyword evidence="1" id="KW-0812">Transmembrane</keyword>
<sequence>MILLGKNKFLKDWRRIVRKLLLILSLFVINIVGLAYEKCNPKTIYEISVNDLNGSYFGQNKKDGTIMIKLGKNANKVQAIHFDENRILNNCILDPKITEFHIEHGLFINAMYDEMLDGVYNNDQDIKIDYDSCLEKNHQFCKISKDADINGNPVGISFNQEVQDIEIYGNIVDVEKRNDYKRIIIGEDYEEDDIPVCASKSISEENCKKEKFIVKSPNGYANLTRKAYDNSTIRDKIKNGTIVVIDPIDISPFDVEGVYVEVLGQHKFGYINWKYLEKK</sequence>
<evidence type="ECO:0000313" key="2">
    <source>
        <dbReference type="EMBL" id="BBM41079.1"/>
    </source>
</evidence>
<feature type="transmembrane region" description="Helical" evidence="1">
    <location>
        <begin position="20"/>
        <end position="36"/>
    </location>
</feature>
<dbReference type="STRING" id="1122172.GCA_000373045_00110"/>
<dbReference type="KEGG" id="lsz:JCM16776_1300"/>
<dbReference type="EMBL" id="AP019827">
    <property type="protein sequence ID" value="BBM41079.1"/>
    <property type="molecule type" value="Genomic_DNA"/>
</dbReference>
<keyword evidence="1" id="KW-0472">Membrane</keyword>
<dbReference type="RefSeq" id="WP_018449724.1">
    <property type="nucleotide sequence ID" value="NZ_AP019827.1"/>
</dbReference>
<organism evidence="2 3">
    <name type="scientific">Leptotrichia shahii</name>
    <dbReference type="NCBI Taxonomy" id="157691"/>
    <lineage>
        <taxon>Bacteria</taxon>
        <taxon>Fusobacteriati</taxon>
        <taxon>Fusobacteriota</taxon>
        <taxon>Fusobacteriia</taxon>
        <taxon>Fusobacteriales</taxon>
        <taxon>Leptotrichiaceae</taxon>
        <taxon>Leptotrichia</taxon>
    </lineage>
</organism>
<reference evidence="2 3" key="1">
    <citation type="submission" date="2019-07" db="EMBL/GenBank/DDBJ databases">
        <title>Complete Genome Sequence of Leptotrichia shahii Strain JCM 16776.</title>
        <authorList>
            <person name="Watanabe S."/>
            <person name="Cui L."/>
        </authorList>
    </citation>
    <scope>NUCLEOTIDE SEQUENCE [LARGE SCALE GENOMIC DNA]</scope>
    <source>
        <strain evidence="2 3">JCM16776</strain>
    </source>
</reference>
<accession>A0A510JP04</accession>
<evidence type="ECO:0000256" key="1">
    <source>
        <dbReference type="SAM" id="Phobius"/>
    </source>
</evidence>
<name>A0A510JP04_9FUSO</name>
<gene>
    <name evidence="2" type="ORF">JCM16776_1300</name>
</gene>
<protein>
    <recommendedName>
        <fullName evidence="4">SH3b domain-containing protein</fullName>
    </recommendedName>
</protein>
<keyword evidence="1" id="KW-1133">Transmembrane helix</keyword>
<evidence type="ECO:0000313" key="3">
    <source>
        <dbReference type="Proteomes" id="UP000322617"/>
    </source>
</evidence>
<evidence type="ECO:0008006" key="4">
    <source>
        <dbReference type="Google" id="ProtNLM"/>
    </source>
</evidence>
<dbReference type="AlphaFoldDB" id="A0A510JP04"/>
<keyword evidence="3" id="KW-1185">Reference proteome</keyword>
<proteinExistence type="predicted"/>
<dbReference type="Proteomes" id="UP000322617">
    <property type="component" value="Chromosome"/>
</dbReference>